<evidence type="ECO:0000256" key="1">
    <source>
        <dbReference type="ARBA" id="ARBA00000900"/>
    </source>
</evidence>
<dbReference type="Pfam" id="PF22999">
    <property type="entry name" value="LTN1_E3_ligase_6th"/>
    <property type="match status" value="1"/>
</dbReference>
<sequence>MAPKGKSSASSATRKKQAAKAAKKAARDADGDEVDVDQLAAAAVDAGSFQPKQRGQKKVKKDRFAPKVKKYVPPPPPPKGLPDPVDVFLVGRGKQPDPQLVVILRRLVKKDEATLLKGCEALEEWVRESLRQEDEQEGEDWEREMRQEGVVDCMDVWVHALHKLLTASGGPSLLASTRSALLAPMWLEKSDYVGAWCTAAHDNDRGVRRDARASWDAVVSIATNARAEEDSTEEEGINLVEHADSIASFAFSVILGNGANVGGADTPLGDAPTPAAAQNEDPAFLRTSAISTLAYLVQTLPPPLALSPETIETLTGEDLWDLLTRSTEPGSREQPGMVRKALYDLLGAIVARKDQELLLGDSAAEPDADESDRLRVVASRVLANCWEDEEGWPSIILFLRILAGDDDNDEDKDSVDEDEHDDIFKPLPTVALLLRHLTLGCSSHPTSLYPTILLILATLPASQVPPTRPALALLFESFWAAYSSRAIAIGGARAVQAWAAALLEAVLYETSRVEEIDLAAGIAREWLGERLFALVLGRGEDGKCPSGARSLAAGFEKPLARLEGREDSTTFDACWDAIVSEATAAVTAAASLAPEFQAALPPLAAALQSFAASANETLRGKGRQLALEFLRLATTGVAQAGQGLRCDELLAFILEVAGSVDDAESQSVLDDLARDHLPALISDSPTALQLFVSRLAIPSPSRDALWRDLFEPVPTPRVLLQLIDGVSETGLAADLPSAGLDDYVLTLARKVVGAEADYTKDELELVRRVILQPQPLVSPSVSGNLVSLAAEAMSETVRPRLHRSDGHSTTSTPSLERLIAATALVAHYVQLGENARTACGVPGLALSLFDIGYSLPIFGDADLPGEAIAAAQQAWSAVVATAGQAAVEPVFDELRKRVTDASSTLSSIQVVATATDLLESHPASRFSLQNVLPSREALDAISCSLSPPFPAPSLAIIDPLIPATESSAAPSDSSVDFDRSFLSSYARALVAVLEVSARDHTVLRRQASWILPHLLLLADVARDELSKPSPAGSMSSVFAPDVPTEILERVSAAADGAVSYLLSTLANAIPEGWHPGAVSHLRSKETVAPPPEDALLGALDSMWRIARGSDVGALYAQRGVRTVLSAVLRYAEDGGAGDAERWLALAQTLSSSAPNLACAVLHAIKSLLLETPRFERYQNELAADLAGVTPSNLDVKGPPALRQLLASAPPPDAPVIFLPQQRSMFLIQAITRWIASDEPIPDEMSAGLVELFCHLAPIVQDLSGGHWDLMFDLIETYLDAADWEEATTLPAVHHSCLLLAQIRDLSTANAELRDTAKARVDSLLEAVLRLFVSRPVSRSRDEPRVVVVETMARLIKTLPQKLLSMDASFEQLLRLLQDPAFAVQLSSYQLLRRVIDKHVSDLVVEAELDVEDKLEIRLPPALVTALEHVPDVDEPSQVTTYLLSWLLTFSFFESASPRLREAYLEQLRDSGLVVQAFLPAVFAPLQLSDRTRPVDLTPWSVDDFVLEQLDARDRTSVSVFAAHVYYRALHTVPSVIRAYWSSLQNLQLSRVMQSFTTRHFSPLLVADELSVLRDADSPTGKQLRDNDDFTVKVASNGSEVKVVFVVDEEAMEIAIKVPNEFPLAGVEVRDVRKVGVTDKQWRAWLLAMQQVITSQSAAIADAILLFKRNVTLHFEGVESCAICYSTVSTVDRSLPTKTCKTCSNKFHAGCLYKWFTTSHGSTCPLCRQVF</sequence>
<dbReference type="InterPro" id="IPR016024">
    <property type="entry name" value="ARM-type_fold"/>
</dbReference>
<dbReference type="InterPro" id="IPR001841">
    <property type="entry name" value="Znf_RING"/>
</dbReference>
<dbReference type="OrthoDB" id="6108at2759"/>
<evidence type="ECO:0000256" key="15">
    <source>
        <dbReference type="PROSITE-ProRule" id="PRU00175"/>
    </source>
</evidence>
<dbReference type="InterPro" id="IPR054477">
    <property type="entry name" value="LTN1_E3_ligase_6th"/>
</dbReference>
<evidence type="ECO:0000313" key="19">
    <source>
        <dbReference type="EMBL" id="KAG0655711.1"/>
    </source>
</evidence>
<evidence type="ECO:0000256" key="8">
    <source>
        <dbReference type="ARBA" id="ARBA00022679"/>
    </source>
</evidence>
<evidence type="ECO:0000313" key="20">
    <source>
        <dbReference type="Proteomes" id="UP000777482"/>
    </source>
</evidence>
<feature type="domain" description="RING-type" evidence="18">
    <location>
        <begin position="1680"/>
        <end position="1727"/>
    </location>
</feature>
<keyword evidence="8 16" id="KW-0808">Transferase</keyword>
<dbReference type="Proteomes" id="UP000777482">
    <property type="component" value="Unassembled WGS sequence"/>
</dbReference>
<dbReference type="Pfam" id="PF23009">
    <property type="entry name" value="UBC_like"/>
    <property type="match status" value="1"/>
</dbReference>
<dbReference type="InterPro" id="IPR039795">
    <property type="entry name" value="LTN1/Rkr1"/>
</dbReference>
<comment type="subcellular location">
    <subcellularLocation>
        <location evidence="2">Cytoplasm</location>
        <location evidence="2">Cytosol</location>
    </subcellularLocation>
</comment>
<evidence type="ECO:0000256" key="4">
    <source>
        <dbReference type="ARBA" id="ARBA00007997"/>
    </source>
</evidence>
<feature type="compositionally biased region" description="Basic residues" evidence="17">
    <location>
        <begin position="13"/>
        <end position="24"/>
    </location>
</feature>
<dbReference type="SMART" id="SM01197">
    <property type="entry name" value="FANCL_C"/>
    <property type="match status" value="1"/>
</dbReference>
<dbReference type="GO" id="GO:0072344">
    <property type="term" value="P:rescue of stalled ribosome"/>
    <property type="evidence" value="ECO:0007669"/>
    <property type="project" value="UniProtKB-UniRule"/>
</dbReference>
<accession>A0A9P6VUY6</accession>
<reference evidence="19 20" key="1">
    <citation type="submission" date="2020-11" db="EMBL/GenBank/DDBJ databases">
        <title>Kefir isolates.</title>
        <authorList>
            <person name="Marcisauskas S."/>
            <person name="Kim Y."/>
            <person name="Blasche S."/>
        </authorList>
    </citation>
    <scope>NUCLEOTIDE SEQUENCE [LARGE SCALE GENOMIC DNA]</scope>
    <source>
        <strain evidence="19 20">KR</strain>
    </source>
</reference>
<evidence type="ECO:0000256" key="17">
    <source>
        <dbReference type="SAM" id="MobiDB-lite"/>
    </source>
</evidence>
<dbReference type="SMART" id="SM00744">
    <property type="entry name" value="RINGv"/>
    <property type="match status" value="1"/>
</dbReference>
<dbReference type="GO" id="GO:0008270">
    <property type="term" value="F:zinc ion binding"/>
    <property type="evidence" value="ECO:0007669"/>
    <property type="project" value="UniProtKB-KW"/>
</dbReference>
<comment type="caution">
    <text evidence="19">The sequence shown here is derived from an EMBL/GenBank/DDBJ whole genome shotgun (WGS) entry which is preliminary data.</text>
</comment>
<dbReference type="Gene3D" id="3.30.40.10">
    <property type="entry name" value="Zinc/RING finger domain, C3HC4 (zinc finger)"/>
    <property type="match status" value="1"/>
</dbReference>
<keyword evidence="9 16" id="KW-0479">Metal-binding</keyword>
<evidence type="ECO:0000256" key="10">
    <source>
        <dbReference type="ARBA" id="ARBA00022737"/>
    </source>
</evidence>
<protein>
    <recommendedName>
        <fullName evidence="6 16">E3 ubiquitin-protein ligase listerin</fullName>
        <ecNumber evidence="5 16">2.3.2.27</ecNumber>
    </recommendedName>
    <alternativeName>
        <fullName evidence="16">RING-type E3 ubiquitin transferase listerin</fullName>
    </alternativeName>
</protein>
<comment type="function">
    <text evidence="14">E3 ubiquitin-protein ligase component of the ribosome quality control complex (RQC), a ribosome-associated complex that mediates ubiquitination and extraction of incompletely synthesized nascent chains for proteasomal degradation. Mediates ubiquitination of proteins derived from mRNAs lacking stop codons (non-stop proteins) and other translation arrest products induced by poly-lysine sequences and tandem rare codons. Ubiquitination leads to CDC48 recruitment for extraction and degradation of the incomplete translation product. May indirectly play a role in chromatin function and transcription.</text>
</comment>
<dbReference type="FunFam" id="3.30.40.10:FF:000038">
    <property type="entry name" value="E3 ubiquitin-protein ligase listerin"/>
    <property type="match status" value="1"/>
</dbReference>
<evidence type="ECO:0000256" key="14">
    <source>
        <dbReference type="ARBA" id="ARBA00055150"/>
    </source>
</evidence>
<dbReference type="GO" id="GO:0005829">
    <property type="term" value="C:cytosol"/>
    <property type="evidence" value="ECO:0007669"/>
    <property type="project" value="UniProtKB-SubCell"/>
</dbReference>
<feature type="compositionally biased region" description="Low complexity" evidence="17">
    <location>
        <begin position="1"/>
        <end position="12"/>
    </location>
</feature>
<evidence type="ECO:0000256" key="2">
    <source>
        <dbReference type="ARBA" id="ARBA00004514"/>
    </source>
</evidence>
<evidence type="ECO:0000256" key="11">
    <source>
        <dbReference type="ARBA" id="ARBA00022771"/>
    </source>
</evidence>
<dbReference type="InterPro" id="IPR011016">
    <property type="entry name" value="Znf_RING-CH"/>
</dbReference>
<keyword evidence="12 16" id="KW-0833">Ubl conjugation pathway</keyword>
<feature type="region of interest" description="Disordered" evidence="17">
    <location>
        <begin position="1"/>
        <end position="81"/>
    </location>
</feature>
<dbReference type="PROSITE" id="PS50089">
    <property type="entry name" value="ZF_RING_2"/>
    <property type="match status" value="1"/>
</dbReference>
<comment type="function">
    <text evidence="16">E3 ubiquitin-protein ligase. Component of the ribosome quality control complex (RQC), a ribosome-associated complex that mediates ubiquitination and extraction of incompletely synthesized nascent chains for proteasomal degradation.</text>
</comment>
<dbReference type="InterPro" id="IPR054478">
    <property type="entry name" value="LTN1_UBC"/>
</dbReference>
<dbReference type="EMBL" id="PUHQ01000113">
    <property type="protein sequence ID" value="KAG0655711.1"/>
    <property type="molecule type" value="Genomic_DNA"/>
</dbReference>
<keyword evidence="20" id="KW-1185">Reference proteome</keyword>
<evidence type="ECO:0000256" key="9">
    <source>
        <dbReference type="ARBA" id="ARBA00022723"/>
    </source>
</evidence>
<evidence type="ECO:0000256" key="6">
    <source>
        <dbReference type="ARBA" id="ARBA00017157"/>
    </source>
</evidence>
<evidence type="ECO:0000256" key="5">
    <source>
        <dbReference type="ARBA" id="ARBA00012483"/>
    </source>
</evidence>
<feature type="compositionally biased region" description="Low complexity" evidence="17">
    <location>
        <begin position="37"/>
        <end position="46"/>
    </location>
</feature>
<evidence type="ECO:0000256" key="7">
    <source>
        <dbReference type="ARBA" id="ARBA00022490"/>
    </source>
</evidence>
<keyword evidence="11 15" id="KW-0863">Zinc-finger</keyword>
<dbReference type="SUPFAM" id="SSF48371">
    <property type="entry name" value="ARM repeat"/>
    <property type="match status" value="1"/>
</dbReference>
<dbReference type="InterPro" id="IPR013083">
    <property type="entry name" value="Znf_RING/FYVE/PHD"/>
</dbReference>
<comment type="similarity">
    <text evidence="4 16">Belongs to the LTN1 family.</text>
</comment>
<keyword evidence="13 16" id="KW-0862">Zinc</keyword>
<organism evidence="19 20">
    <name type="scientific">Rhodotorula mucilaginosa</name>
    <name type="common">Yeast</name>
    <name type="synonym">Rhodotorula rubra</name>
    <dbReference type="NCBI Taxonomy" id="5537"/>
    <lineage>
        <taxon>Eukaryota</taxon>
        <taxon>Fungi</taxon>
        <taxon>Dikarya</taxon>
        <taxon>Basidiomycota</taxon>
        <taxon>Pucciniomycotina</taxon>
        <taxon>Microbotryomycetes</taxon>
        <taxon>Sporidiobolales</taxon>
        <taxon>Sporidiobolaceae</taxon>
        <taxon>Rhodotorula</taxon>
    </lineage>
</organism>
<comment type="subunit">
    <text evidence="16">Component of the ribosome quality control complex (RQC).</text>
</comment>
<evidence type="ECO:0000256" key="16">
    <source>
        <dbReference type="RuleBase" id="RU367090"/>
    </source>
</evidence>
<dbReference type="PANTHER" id="PTHR12389">
    <property type="entry name" value="ZINC FINGER PROTEIN 294"/>
    <property type="match status" value="1"/>
</dbReference>
<comment type="catalytic activity">
    <reaction evidence="1 16">
        <text>S-ubiquitinyl-[E2 ubiquitin-conjugating enzyme]-L-cysteine + [acceptor protein]-L-lysine = [E2 ubiquitin-conjugating enzyme]-L-cysteine + N(6)-ubiquitinyl-[acceptor protein]-L-lysine.</text>
        <dbReference type="EC" id="2.3.2.27"/>
    </reaction>
</comment>
<keyword evidence="7" id="KW-0963">Cytoplasm</keyword>
<evidence type="ECO:0000256" key="13">
    <source>
        <dbReference type="ARBA" id="ARBA00022833"/>
    </source>
</evidence>
<feature type="compositionally biased region" description="Basic residues" evidence="17">
    <location>
        <begin position="54"/>
        <end position="70"/>
    </location>
</feature>
<evidence type="ECO:0000259" key="18">
    <source>
        <dbReference type="PROSITE" id="PS50089"/>
    </source>
</evidence>
<dbReference type="GO" id="GO:1990112">
    <property type="term" value="C:RQC complex"/>
    <property type="evidence" value="ECO:0007669"/>
    <property type="project" value="UniProtKB-UniRule"/>
</dbReference>
<feature type="compositionally biased region" description="Pro residues" evidence="17">
    <location>
        <begin position="72"/>
        <end position="81"/>
    </location>
</feature>
<evidence type="ECO:0000256" key="12">
    <source>
        <dbReference type="ARBA" id="ARBA00022786"/>
    </source>
</evidence>
<name>A0A9P6VUY6_RHOMI</name>
<proteinExistence type="inferred from homology"/>
<gene>
    <name evidence="19" type="ORF">C6P46_000745</name>
</gene>
<keyword evidence="10" id="KW-0677">Repeat</keyword>
<dbReference type="EC" id="2.3.2.27" evidence="5 16"/>
<dbReference type="Pfam" id="PF13639">
    <property type="entry name" value="zf-RING_2"/>
    <property type="match status" value="1"/>
</dbReference>
<dbReference type="GO" id="GO:1990116">
    <property type="term" value="P:ribosome-associated ubiquitin-dependent protein catabolic process"/>
    <property type="evidence" value="ECO:0007669"/>
    <property type="project" value="UniProtKB-UniRule"/>
</dbReference>
<dbReference type="PANTHER" id="PTHR12389:SF0">
    <property type="entry name" value="E3 UBIQUITIN-PROTEIN LIGASE LISTERIN"/>
    <property type="match status" value="1"/>
</dbReference>
<dbReference type="InterPro" id="IPR039804">
    <property type="entry name" value="RING-CH-C4HC3_LTN1"/>
</dbReference>
<dbReference type="CDD" id="cd16491">
    <property type="entry name" value="RING-CH-C4HC3_LTN1"/>
    <property type="match status" value="1"/>
</dbReference>
<dbReference type="GO" id="GO:0043023">
    <property type="term" value="F:ribosomal large subunit binding"/>
    <property type="evidence" value="ECO:0007669"/>
    <property type="project" value="TreeGrafter"/>
</dbReference>
<dbReference type="GO" id="GO:0061630">
    <property type="term" value="F:ubiquitin protein ligase activity"/>
    <property type="evidence" value="ECO:0007669"/>
    <property type="project" value="UniProtKB-UniRule"/>
</dbReference>
<evidence type="ECO:0000256" key="3">
    <source>
        <dbReference type="ARBA" id="ARBA00004906"/>
    </source>
</evidence>
<comment type="pathway">
    <text evidence="3 16">Protein modification; protein ubiquitination.</text>
</comment>
<dbReference type="SUPFAM" id="SSF57850">
    <property type="entry name" value="RING/U-box"/>
    <property type="match status" value="1"/>
</dbReference>